<dbReference type="InterPro" id="IPR036291">
    <property type="entry name" value="NAD(P)-bd_dom_sf"/>
</dbReference>
<dbReference type="GO" id="GO:0016020">
    <property type="term" value="C:membrane"/>
    <property type="evidence" value="ECO:0007669"/>
    <property type="project" value="TreeGrafter"/>
</dbReference>
<dbReference type="HOGENOM" id="CLU_308743_0_0_11"/>
<dbReference type="Pfam" id="PF23562">
    <property type="entry name" value="AMP-binding_C_3"/>
    <property type="match status" value="1"/>
</dbReference>
<evidence type="ECO:0000256" key="1">
    <source>
        <dbReference type="ARBA" id="ARBA00006432"/>
    </source>
</evidence>
<dbReference type="PROSITE" id="PS00455">
    <property type="entry name" value="AMP_BINDING"/>
    <property type="match status" value="1"/>
</dbReference>
<dbReference type="InterPro" id="IPR000873">
    <property type="entry name" value="AMP-dep_synth/lig_dom"/>
</dbReference>
<dbReference type="Proteomes" id="UP000002026">
    <property type="component" value="Chromosome"/>
</dbReference>
<dbReference type="Pfam" id="PF07993">
    <property type="entry name" value="NAD_binding_4"/>
    <property type="match status" value="1"/>
</dbReference>
<dbReference type="PANTHER" id="PTHR43272:SF32">
    <property type="entry name" value="AMP-DEPENDENT SYNTHETASE_LIGASE DOMAIN-CONTAINING PROTEIN"/>
    <property type="match status" value="1"/>
</dbReference>
<evidence type="ECO:0000256" key="5">
    <source>
        <dbReference type="ARBA" id="ARBA00022832"/>
    </source>
</evidence>
<evidence type="ECO:0000256" key="6">
    <source>
        <dbReference type="ARBA" id="ARBA00023098"/>
    </source>
</evidence>
<dbReference type="STRING" id="471855.Shel_23800"/>
<dbReference type="AlphaFoldDB" id="C7N1U8"/>
<dbReference type="InterPro" id="IPR042099">
    <property type="entry name" value="ANL_N_sf"/>
</dbReference>
<proteinExistence type="inferred from homology"/>
<protein>
    <recommendedName>
        <fullName evidence="7">Acyl-CoA synthetase</fullName>
    </recommendedName>
</protein>
<dbReference type="SUPFAM" id="SSF51735">
    <property type="entry name" value="NAD(P)-binding Rossmann-fold domains"/>
    <property type="match status" value="1"/>
</dbReference>
<keyword evidence="3" id="KW-0597">Phosphoprotein</keyword>
<name>C7N1U8_SLAHD</name>
<sequence length="937" mass="103172">MPETSCHHVLLTGATGFLGTRLAEELVKRGHAVYAVVRPSGQLNAEQRLARLWYENATLKPALGTQVVPLDGCITKHMLGLDETTVDMLCGQVDTVIHAAADVNINQTIEVLRQANVEATGHILNLAERINERRPLHRFMHVSTAYVAGKRSGLIDEESFENRGFNSLYEQTKFEAEELVRSRAESMPVTVLRPAQMVGDSCTGWITSFNTVYYPLKMYLKGMLPIIPVAADQRLNIVPVDYVASIAMAALDSPKAVGTTYHCTMPARLQPTVGDIVETTRGWARLELGVKLQKPVYVSSTELGSLGSNRNLKRASQEKKKGFLSNMLALSPYFNDEHVFSTDNTEKLMGTCTLSWRSILPVMLRYAVDRSFLKHTGRTAFEQMLVRLSSKRSSISYFDVTDEGVRETTADQMKEQVLTLAAALRSVGIRPGDRVALVGVNSSAYTSVDAAIGLVGGVSVPLYYTSPYADIRQFVNRSHAKLLFIGMEKLARAAAEDDPGIPCVLMPPIATLENLPETITPWEVFLGIGRTADDKAKALPAVGYDDIATIRYTSGTTGLPKGTMFNHYQLAWMGQTMPEILDWKTRNAPNRYLSFLPMSHVVEGILVAYAPFYLLSDVEVYCLNDFSKLTETLPKVRPTIFFSVPRFYEKVWNQFAATAAGKRYLAMKPGPAKKAFARICKRAILKKAGLDACRQLIVGSAPIRNDLLEAYRELGIEIHNAFGLTEAPLITLNRMGRNDLGSLGQALPQTDLKIDGTGEIWMRGPQLTVGYDGMGPLPVDDEGYFATGDLGSLSPQGNVVIQGRRKELVVTSYGKNVQSEKIEALVKSIPGVSEAMLVGDGRPYCTGLIWLEDDAELDAQAFDAAILKMNEGLSHPEMLKRWAVMERPLALSSGELTPNLKMRRKVILEHYPQVIEALYDESGLHGAVGAMHIGAMS</sequence>
<feature type="domain" description="Thioester reductase (TE)" evidence="9">
    <location>
        <begin position="11"/>
        <end position="245"/>
    </location>
</feature>
<dbReference type="EMBL" id="CP001684">
    <property type="protein sequence ID" value="ACV23389.1"/>
    <property type="molecule type" value="Genomic_DNA"/>
</dbReference>
<evidence type="ECO:0000313" key="10">
    <source>
        <dbReference type="EMBL" id="ACV23389.1"/>
    </source>
</evidence>
<reference evidence="10 11" key="1">
    <citation type="journal article" date="2009" name="Stand. Genomic Sci.">
        <title>Complete genome sequence of Slackia heliotrinireducens type strain (RHS 1).</title>
        <authorList>
            <person name="Pukall R."/>
            <person name="Lapidus A."/>
            <person name="Nolan M."/>
            <person name="Copeland A."/>
            <person name="Glavina Del Rio T."/>
            <person name="Lucas S."/>
            <person name="Chen F."/>
            <person name="Tice H."/>
            <person name="Cheng J.F."/>
            <person name="Chertkov O."/>
            <person name="Bruce D."/>
            <person name="Goodwin L."/>
            <person name="Kuske C."/>
            <person name="Brettin T."/>
            <person name="Detter J.C."/>
            <person name="Han C."/>
            <person name="Pitluck S."/>
            <person name="Pati A."/>
            <person name="Mavrommatis K."/>
            <person name="Ivanova N."/>
            <person name="Ovchinnikova G."/>
            <person name="Chen A."/>
            <person name="Palaniappan K."/>
            <person name="Schneider S."/>
            <person name="Rohde M."/>
            <person name="Chain P."/>
            <person name="D'haeseleer P."/>
            <person name="Goker M."/>
            <person name="Bristow J."/>
            <person name="Eisen J.A."/>
            <person name="Markowitz V."/>
            <person name="Kyrpides N.C."/>
            <person name="Klenk H.P."/>
            <person name="Hugenholtz P."/>
        </authorList>
    </citation>
    <scope>NUCLEOTIDE SEQUENCE [LARGE SCALE GENOMIC DNA]</scope>
    <source>
        <strain evidence="11">ATCC 29202 / DSM 20476 / NCTC 11029 / RHS 1</strain>
    </source>
</reference>
<evidence type="ECO:0000256" key="2">
    <source>
        <dbReference type="ARBA" id="ARBA00022450"/>
    </source>
</evidence>
<evidence type="ECO:0000259" key="9">
    <source>
        <dbReference type="Pfam" id="PF07993"/>
    </source>
</evidence>
<dbReference type="CDD" id="cd05263">
    <property type="entry name" value="MupV_like_SDR_e"/>
    <property type="match status" value="1"/>
</dbReference>
<keyword evidence="11" id="KW-1185">Reference proteome</keyword>
<dbReference type="KEGG" id="shi:Shel_23800"/>
<dbReference type="RefSeq" id="WP_012799489.1">
    <property type="nucleotide sequence ID" value="NC_013165.1"/>
</dbReference>
<dbReference type="PANTHER" id="PTHR43272">
    <property type="entry name" value="LONG-CHAIN-FATTY-ACID--COA LIGASE"/>
    <property type="match status" value="1"/>
</dbReference>
<keyword evidence="2" id="KW-0596">Phosphopantetheine</keyword>
<dbReference type="Gene3D" id="3.40.50.720">
    <property type="entry name" value="NAD(P)-binding Rossmann-like Domain"/>
    <property type="match status" value="1"/>
</dbReference>
<evidence type="ECO:0000256" key="7">
    <source>
        <dbReference type="ARBA" id="ARBA00032875"/>
    </source>
</evidence>
<keyword evidence="6" id="KW-0443">Lipid metabolism</keyword>
<evidence type="ECO:0000259" key="8">
    <source>
        <dbReference type="Pfam" id="PF00501"/>
    </source>
</evidence>
<feature type="domain" description="AMP-dependent synthetase/ligase" evidence="8">
    <location>
        <begin position="403"/>
        <end position="771"/>
    </location>
</feature>
<dbReference type="GO" id="GO:0004467">
    <property type="term" value="F:long-chain fatty acid-CoA ligase activity"/>
    <property type="evidence" value="ECO:0007669"/>
    <property type="project" value="TreeGrafter"/>
</dbReference>
<keyword evidence="4" id="KW-0436">Ligase</keyword>
<organism evidence="10 11">
    <name type="scientific">Slackia heliotrinireducens (strain ATCC 29202 / DSM 20476 / NCTC 11029 / RHS 1)</name>
    <name type="common">Peptococcus heliotrinreducens</name>
    <dbReference type="NCBI Taxonomy" id="471855"/>
    <lineage>
        <taxon>Bacteria</taxon>
        <taxon>Bacillati</taxon>
        <taxon>Actinomycetota</taxon>
        <taxon>Coriobacteriia</taxon>
        <taxon>Eggerthellales</taxon>
        <taxon>Eggerthellaceae</taxon>
        <taxon>Slackia</taxon>
    </lineage>
</organism>
<dbReference type="eggNOG" id="COG3320">
    <property type="taxonomic scope" value="Bacteria"/>
</dbReference>
<dbReference type="InterPro" id="IPR020845">
    <property type="entry name" value="AMP-binding_CS"/>
</dbReference>
<gene>
    <name evidence="10" type="ordered locus">Shel_23800</name>
</gene>
<evidence type="ECO:0000256" key="4">
    <source>
        <dbReference type="ARBA" id="ARBA00022598"/>
    </source>
</evidence>
<evidence type="ECO:0000256" key="3">
    <source>
        <dbReference type="ARBA" id="ARBA00022553"/>
    </source>
</evidence>
<dbReference type="InterPro" id="IPR013120">
    <property type="entry name" value="FAR_NAD-bd"/>
</dbReference>
<dbReference type="Pfam" id="PF00501">
    <property type="entry name" value="AMP-binding"/>
    <property type="match status" value="1"/>
</dbReference>
<comment type="similarity">
    <text evidence="1">Belongs to the ATP-dependent AMP-binding enzyme family.</text>
</comment>
<accession>C7N1U8</accession>
<dbReference type="Gene3D" id="3.40.50.12780">
    <property type="entry name" value="N-terminal domain of ligase-like"/>
    <property type="match status" value="1"/>
</dbReference>
<keyword evidence="5" id="KW-0276">Fatty acid metabolism</keyword>
<dbReference type="eggNOG" id="COG1022">
    <property type="taxonomic scope" value="Bacteria"/>
</dbReference>
<evidence type="ECO:0000313" key="11">
    <source>
        <dbReference type="Proteomes" id="UP000002026"/>
    </source>
</evidence>
<dbReference type="SUPFAM" id="SSF56801">
    <property type="entry name" value="Acetyl-CoA synthetase-like"/>
    <property type="match status" value="1"/>
</dbReference>